<name>A0A7S3K7D5_9STRA</name>
<evidence type="ECO:0000256" key="1">
    <source>
        <dbReference type="ARBA" id="ARBA00004138"/>
    </source>
</evidence>
<feature type="domain" description="BART" evidence="6">
    <location>
        <begin position="6"/>
        <end position="125"/>
    </location>
</feature>
<dbReference type="InterPro" id="IPR042541">
    <property type="entry name" value="BART_sf"/>
</dbReference>
<keyword evidence="3" id="KW-0963">Cytoplasm</keyword>
<dbReference type="Gene3D" id="1.20.1520.10">
    <property type="entry name" value="ADP-ribosylation factor-like 2-binding protein, domain"/>
    <property type="match status" value="1"/>
</dbReference>
<gene>
    <name evidence="7" type="ORF">ALAG00032_LOCUS15834</name>
</gene>
<evidence type="ECO:0000259" key="6">
    <source>
        <dbReference type="Pfam" id="PF11527"/>
    </source>
</evidence>
<keyword evidence="4" id="KW-0969">Cilium</keyword>
<evidence type="ECO:0000256" key="5">
    <source>
        <dbReference type="ARBA" id="ARBA00023273"/>
    </source>
</evidence>
<evidence type="ECO:0000256" key="4">
    <source>
        <dbReference type="ARBA" id="ARBA00023069"/>
    </source>
</evidence>
<dbReference type="AlphaFoldDB" id="A0A7S3K7D5"/>
<dbReference type="Pfam" id="PF11527">
    <property type="entry name" value="ARL2_Bind_BART"/>
    <property type="match status" value="1"/>
</dbReference>
<proteinExistence type="predicted"/>
<comment type="subcellular location">
    <subcellularLocation>
        <location evidence="1">Cell projection</location>
        <location evidence="1">Cilium</location>
    </subcellularLocation>
    <subcellularLocation>
        <location evidence="2">Cytoplasm</location>
    </subcellularLocation>
</comment>
<dbReference type="InterPro" id="IPR023379">
    <property type="entry name" value="BART_dom"/>
</dbReference>
<dbReference type="GO" id="GO:0005737">
    <property type="term" value="C:cytoplasm"/>
    <property type="evidence" value="ECO:0007669"/>
    <property type="project" value="UniProtKB-SubCell"/>
</dbReference>
<evidence type="ECO:0000256" key="3">
    <source>
        <dbReference type="ARBA" id="ARBA00022490"/>
    </source>
</evidence>
<accession>A0A7S3K7D5</accession>
<sequence length="138" mass="16523">MKCNNEDDVLEIVEKICTNLELATEFEEFAESNIKPFLDYDEDEGKGEHSHDMYKVYLEYLDHFEKRIESEINKHSSVDVPSFYRKAREILDLSSPKNSHRFFLQALLSTAEYQTFLYLMRNEAQRHRNSQLHISRRK</sequence>
<evidence type="ECO:0000256" key="2">
    <source>
        <dbReference type="ARBA" id="ARBA00004496"/>
    </source>
</evidence>
<evidence type="ECO:0000313" key="7">
    <source>
        <dbReference type="EMBL" id="CAE0375030.1"/>
    </source>
</evidence>
<protein>
    <recommendedName>
        <fullName evidence="6">BART domain-containing protein</fullName>
    </recommendedName>
</protein>
<reference evidence="7" key="1">
    <citation type="submission" date="2021-01" db="EMBL/GenBank/DDBJ databases">
        <authorList>
            <person name="Corre E."/>
            <person name="Pelletier E."/>
            <person name="Niang G."/>
            <person name="Scheremetjew M."/>
            <person name="Finn R."/>
            <person name="Kale V."/>
            <person name="Holt S."/>
            <person name="Cochrane G."/>
            <person name="Meng A."/>
            <person name="Brown T."/>
            <person name="Cohen L."/>
        </authorList>
    </citation>
    <scope>NUCLEOTIDE SEQUENCE</scope>
    <source>
        <strain evidence="7">CCMP1510</strain>
    </source>
</reference>
<dbReference type="GO" id="GO:0005929">
    <property type="term" value="C:cilium"/>
    <property type="evidence" value="ECO:0007669"/>
    <property type="project" value="UniProtKB-SubCell"/>
</dbReference>
<keyword evidence="5" id="KW-0966">Cell projection</keyword>
<organism evidence="7">
    <name type="scientific">Aureoumbra lagunensis</name>
    <dbReference type="NCBI Taxonomy" id="44058"/>
    <lineage>
        <taxon>Eukaryota</taxon>
        <taxon>Sar</taxon>
        <taxon>Stramenopiles</taxon>
        <taxon>Ochrophyta</taxon>
        <taxon>Pelagophyceae</taxon>
        <taxon>Pelagomonadales</taxon>
        <taxon>Aureoumbra</taxon>
    </lineage>
</organism>
<dbReference type="EMBL" id="HBIJ01023923">
    <property type="protein sequence ID" value="CAE0375030.1"/>
    <property type="molecule type" value="Transcribed_RNA"/>
</dbReference>